<dbReference type="Pfam" id="PF10294">
    <property type="entry name" value="Methyltransf_16"/>
    <property type="match status" value="1"/>
</dbReference>
<protein>
    <recommendedName>
        <fullName evidence="3">Methyltransferase small domain-containing protein</fullName>
    </recommendedName>
</protein>
<dbReference type="AlphaFoldDB" id="A0A2R6WDY1"/>
<accession>A0A2R6WDY1</accession>
<dbReference type="OMA" id="QHRSCIE"/>
<dbReference type="PANTHER" id="PTHR14614:SF97">
    <property type="entry name" value="S-ADENOSYL-L-METHIONINE-DEPENDENT METHYLTRANSFERASES SUPERFAMILY PROTEIN"/>
    <property type="match status" value="1"/>
</dbReference>
<dbReference type="InterPro" id="IPR029063">
    <property type="entry name" value="SAM-dependent_MTases_sf"/>
</dbReference>
<dbReference type="InterPro" id="IPR019410">
    <property type="entry name" value="Methyltransf_16"/>
</dbReference>
<reference evidence="2" key="1">
    <citation type="journal article" date="2017" name="Cell">
        <title>Insights into land plant evolution garnered from the Marchantia polymorpha genome.</title>
        <authorList>
            <person name="Bowman J.L."/>
            <person name="Kohchi T."/>
            <person name="Yamato K.T."/>
            <person name="Jenkins J."/>
            <person name="Shu S."/>
            <person name="Ishizaki K."/>
            <person name="Yamaoka S."/>
            <person name="Nishihama R."/>
            <person name="Nakamura Y."/>
            <person name="Berger F."/>
            <person name="Adam C."/>
            <person name="Aki S.S."/>
            <person name="Althoff F."/>
            <person name="Araki T."/>
            <person name="Arteaga-Vazquez M.A."/>
            <person name="Balasubrmanian S."/>
            <person name="Barry K."/>
            <person name="Bauer D."/>
            <person name="Boehm C.R."/>
            <person name="Briginshaw L."/>
            <person name="Caballero-Perez J."/>
            <person name="Catarino B."/>
            <person name="Chen F."/>
            <person name="Chiyoda S."/>
            <person name="Chovatia M."/>
            <person name="Davies K.M."/>
            <person name="Delmans M."/>
            <person name="Demura T."/>
            <person name="Dierschke T."/>
            <person name="Dolan L."/>
            <person name="Dorantes-Acosta A.E."/>
            <person name="Eklund D.M."/>
            <person name="Florent S.N."/>
            <person name="Flores-Sandoval E."/>
            <person name="Fujiyama A."/>
            <person name="Fukuzawa H."/>
            <person name="Galik B."/>
            <person name="Grimanelli D."/>
            <person name="Grimwood J."/>
            <person name="Grossniklaus U."/>
            <person name="Hamada T."/>
            <person name="Haseloff J."/>
            <person name="Hetherington A.J."/>
            <person name="Higo A."/>
            <person name="Hirakawa Y."/>
            <person name="Hundley H.N."/>
            <person name="Ikeda Y."/>
            <person name="Inoue K."/>
            <person name="Inoue S.I."/>
            <person name="Ishida S."/>
            <person name="Jia Q."/>
            <person name="Kakita M."/>
            <person name="Kanazawa T."/>
            <person name="Kawai Y."/>
            <person name="Kawashima T."/>
            <person name="Kennedy M."/>
            <person name="Kinose K."/>
            <person name="Kinoshita T."/>
            <person name="Kohara Y."/>
            <person name="Koide E."/>
            <person name="Komatsu K."/>
            <person name="Kopischke S."/>
            <person name="Kubo M."/>
            <person name="Kyozuka J."/>
            <person name="Lagercrantz U."/>
            <person name="Lin S.S."/>
            <person name="Lindquist E."/>
            <person name="Lipzen A.M."/>
            <person name="Lu C.W."/>
            <person name="De Luna E."/>
            <person name="Martienssen R.A."/>
            <person name="Minamino N."/>
            <person name="Mizutani M."/>
            <person name="Mizutani M."/>
            <person name="Mochizuki N."/>
            <person name="Monte I."/>
            <person name="Mosher R."/>
            <person name="Nagasaki H."/>
            <person name="Nakagami H."/>
            <person name="Naramoto S."/>
            <person name="Nishitani K."/>
            <person name="Ohtani M."/>
            <person name="Okamoto T."/>
            <person name="Okumura M."/>
            <person name="Phillips J."/>
            <person name="Pollak B."/>
            <person name="Reinders A."/>
            <person name="Rovekamp M."/>
            <person name="Sano R."/>
            <person name="Sawa S."/>
            <person name="Schmid M.W."/>
            <person name="Shirakawa M."/>
            <person name="Solano R."/>
            <person name="Spunde A."/>
            <person name="Suetsugu N."/>
            <person name="Sugano S."/>
            <person name="Sugiyama A."/>
            <person name="Sun R."/>
            <person name="Suzuki Y."/>
            <person name="Takenaka M."/>
            <person name="Takezawa D."/>
            <person name="Tomogane H."/>
            <person name="Tsuzuki M."/>
            <person name="Ueda T."/>
            <person name="Umeda M."/>
            <person name="Ward J.M."/>
            <person name="Watanabe Y."/>
            <person name="Yazaki K."/>
            <person name="Yokoyama R."/>
            <person name="Yoshitake Y."/>
            <person name="Yotsui I."/>
            <person name="Zachgo S."/>
            <person name="Schmutz J."/>
        </authorList>
    </citation>
    <scope>NUCLEOTIDE SEQUENCE [LARGE SCALE GENOMIC DNA]</scope>
    <source>
        <strain evidence="2">Tak-1</strain>
    </source>
</reference>
<gene>
    <name evidence="1" type="ORF">MARPO_0103s0024</name>
</gene>
<evidence type="ECO:0008006" key="3">
    <source>
        <dbReference type="Google" id="ProtNLM"/>
    </source>
</evidence>
<evidence type="ECO:0000313" key="1">
    <source>
        <dbReference type="EMBL" id="PTQ32053.1"/>
    </source>
</evidence>
<dbReference type="EMBL" id="KZ772775">
    <property type="protein sequence ID" value="PTQ32053.1"/>
    <property type="molecule type" value="Genomic_DNA"/>
</dbReference>
<dbReference type="Gene3D" id="3.40.50.150">
    <property type="entry name" value="Vaccinia Virus protein VP39"/>
    <property type="match status" value="1"/>
</dbReference>
<dbReference type="GO" id="GO:0008276">
    <property type="term" value="F:protein methyltransferase activity"/>
    <property type="evidence" value="ECO:0000318"/>
    <property type="project" value="GO_Central"/>
</dbReference>
<dbReference type="CDD" id="cd02440">
    <property type="entry name" value="AdoMet_MTases"/>
    <property type="match status" value="1"/>
</dbReference>
<proteinExistence type="predicted"/>
<dbReference type="Proteomes" id="UP000244005">
    <property type="component" value="Unassembled WGS sequence"/>
</dbReference>
<dbReference type="Gramene" id="Mp1g00630.1">
    <property type="protein sequence ID" value="Mp1g00630.1.cds"/>
    <property type="gene ID" value="Mp1g00630"/>
</dbReference>
<keyword evidence="2" id="KW-1185">Reference proteome</keyword>
<dbReference type="OrthoDB" id="413520at2759"/>
<evidence type="ECO:0000313" key="2">
    <source>
        <dbReference type="Proteomes" id="UP000244005"/>
    </source>
</evidence>
<dbReference type="PANTHER" id="PTHR14614">
    <property type="entry name" value="HEPATOCELLULAR CARCINOMA-ASSOCIATED ANTIGEN"/>
    <property type="match status" value="1"/>
</dbReference>
<organism evidence="1 2">
    <name type="scientific">Marchantia polymorpha</name>
    <name type="common">Common liverwort</name>
    <name type="synonym">Marchantia aquatica</name>
    <dbReference type="NCBI Taxonomy" id="3197"/>
    <lineage>
        <taxon>Eukaryota</taxon>
        <taxon>Viridiplantae</taxon>
        <taxon>Streptophyta</taxon>
        <taxon>Embryophyta</taxon>
        <taxon>Marchantiophyta</taxon>
        <taxon>Marchantiopsida</taxon>
        <taxon>Marchantiidae</taxon>
        <taxon>Marchantiales</taxon>
        <taxon>Marchantiaceae</taxon>
        <taxon>Marchantia</taxon>
    </lineage>
</organism>
<name>A0A2R6WDY1_MARPO</name>
<dbReference type="SUPFAM" id="SSF53335">
    <property type="entry name" value="S-adenosyl-L-methionine-dependent methyltransferases"/>
    <property type="match status" value="1"/>
</dbReference>
<sequence>MEPAMFSVASMFDASSSEDEKDEQAFVIRDHDFSGMVLHVREFSFHQVNANLLWPGAVLFAEWIVEHHKLLEGRIVLELGSGTGALAIFLTKKYGLDVTTSDYDDVEIENNIKLNCELNELSALPHIRHTWGDVFPEENPQWDLIIASDILLYVKQYANLITTLSYLFRKYEPLKTAEDSSVGVNLQELDAPEVSQKEECLQLDPSSVATRRGAAVEKLPRPCFLMSWRRRIPKADEALFFEGCKSAGFCVNDLGSRVYSIHPPLVEFTDGS</sequence>